<accession>A0A0C3CTU6</accession>
<dbReference type="InParanoid" id="A0A0C3CTU6"/>
<reference evidence="1 2" key="1">
    <citation type="submission" date="2014-04" db="EMBL/GenBank/DDBJ databases">
        <authorList>
            <consortium name="DOE Joint Genome Institute"/>
            <person name="Kuo A."/>
            <person name="Kohler A."/>
            <person name="Nagy L.G."/>
            <person name="Floudas D."/>
            <person name="Copeland A."/>
            <person name="Barry K.W."/>
            <person name="Cichocki N."/>
            <person name="Veneault-Fourrey C."/>
            <person name="LaButti K."/>
            <person name="Lindquist E.A."/>
            <person name="Lipzen A."/>
            <person name="Lundell T."/>
            <person name="Morin E."/>
            <person name="Murat C."/>
            <person name="Sun H."/>
            <person name="Tunlid A."/>
            <person name="Henrissat B."/>
            <person name="Grigoriev I.V."/>
            <person name="Hibbett D.S."/>
            <person name="Martin F."/>
            <person name="Nordberg H.P."/>
            <person name="Cantor M.N."/>
            <person name="Hua S.X."/>
        </authorList>
    </citation>
    <scope>NUCLEOTIDE SEQUENCE [LARGE SCALE GENOMIC DNA]</scope>
    <source>
        <strain evidence="1 2">Foug A</strain>
    </source>
</reference>
<sequence length="58" mass="6569">MWMRHVREGVHFVSHMLFIQLPCVDQPLDSRALVVSVLATPDAPRSSGHTSPIRCWSI</sequence>
<reference evidence="2" key="2">
    <citation type="submission" date="2015-01" db="EMBL/GenBank/DDBJ databases">
        <title>Evolutionary Origins and Diversification of the Mycorrhizal Mutualists.</title>
        <authorList>
            <consortium name="DOE Joint Genome Institute"/>
            <consortium name="Mycorrhizal Genomics Consortium"/>
            <person name="Kohler A."/>
            <person name="Kuo A."/>
            <person name="Nagy L.G."/>
            <person name="Floudas D."/>
            <person name="Copeland A."/>
            <person name="Barry K.W."/>
            <person name="Cichocki N."/>
            <person name="Veneault-Fourrey C."/>
            <person name="LaButti K."/>
            <person name="Lindquist E.A."/>
            <person name="Lipzen A."/>
            <person name="Lundell T."/>
            <person name="Morin E."/>
            <person name="Murat C."/>
            <person name="Riley R."/>
            <person name="Ohm R."/>
            <person name="Sun H."/>
            <person name="Tunlid A."/>
            <person name="Henrissat B."/>
            <person name="Grigoriev I.V."/>
            <person name="Hibbett D.S."/>
            <person name="Martin F."/>
        </authorList>
    </citation>
    <scope>NUCLEOTIDE SEQUENCE [LARGE SCALE GENOMIC DNA]</scope>
    <source>
        <strain evidence="2">Foug A</strain>
    </source>
</reference>
<evidence type="ECO:0000313" key="1">
    <source>
        <dbReference type="EMBL" id="KIM52000.1"/>
    </source>
</evidence>
<proteinExistence type="predicted"/>
<name>A0A0C3CTU6_9AGAM</name>
<dbReference type="Proteomes" id="UP000053989">
    <property type="component" value="Unassembled WGS sequence"/>
</dbReference>
<keyword evidence="2" id="KW-1185">Reference proteome</keyword>
<evidence type="ECO:0000313" key="2">
    <source>
        <dbReference type="Proteomes" id="UP000053989"/>
    </source>
</evidence>
<dbReference type="AlphaFoldDB" id="A0A0C3CTU6"/>
<organism evidence="1 2">
    <name type="scientific">Scleroderma citrinum Foug A</name>
    <dbReference type="NCBI Taxonomy" id="1036808"/>
    <lineage>
        <taxon>Eukaryota</taxon>
        <taxon>Fungi</taxon>
        <taxon>Dikarya</taxon>
        <taxon>Basidiomycota</taxon>
        <taxon>Agaricomycotina</taxon>
        <taxon>Agaricomycetes</taxon>
        <taxon>Agaricomycetidae</taxon>
        <taxon>Boletales</taxon>
        <taxon>Sclerodermatineae</taxon>
        <taxon>Sclerodermataceae</taxon>
        <taxon>Scleroderma</taxon>
    </lineage>
</organism>
<dbReference type="HOGENOM" id="CLU_2980401_0_0_1"/>
<gene>
    <name evidence="1" type="ORF">SCLCIDRAFT_1224101</name>
</gene>
<protein>
    <submittedName>
        <fullName evidence="1">Uncharacterized protein</fullName>
    </submittedName>
</protein>
<dbReference type="EMBL" id="KN822229">
    <property type="protein sequence ID" value="KIM52000.1"/>
    <property type="molecule type" value="Genomic_DNA"/>
</dbReference>